<proteinExistence type="predicted"/>
<evidence type="ECO:0000313" key="1">
    <source>
        <dbReference type="EMBL" id="CAD8420143.1"/>
    </source>
</evidence>
<reference evidence="2" key="1">
    <citation type="submission" date="2021-01" db="EMBL/GenBank/DDBJ databases">
        <authorList>
            <person name="Corre E."/>
            <person name="Pelletier E."/>
            <person name="Niang G."/>
            <person name="Scheremetjew M."/>
            <person name="Finn R."/>
            <person name="Kale V."/>
            <person name="Holt S."/>
            <person name="Cochrane G."/>
            <person name="Meng A."/>
            <person name="Brown T."/>
            <person name="Cohen L."/>
        </authorList>
    </citation>
    <scope>NUCLEOTIDE SEQUENCE</scope>
    <source>
        <strain evidence="2">CCAP1064/1</strain>
    </source>
</reference>
<organism evidence="2">
    <name type="scientific">Proboscia inermis</name>
    <dbReference type="NCBI Taxonomy" id="420281"/>
    <lineage>
        <taxon>Eukaryota</taxon>
        <taxon>Sar</taxon>
        <taxon>Stramenopiles</taxon>
        <taxon>Ochrophyta</taxon>
        <taxon>Bacillariophyta</taxon>
        <taxon>Coscinodiscophyceae</taxon>
        <taxon>Rhizosoleniophycidae</taxon>
        <taxon>Rhizosoleniales</taxon>
        <taxon>Rhizosoleniaceae</taxon>
        <taxon>Proboscia</taxon>
    </lineage>
</organism>
<dbReference type="EMBL" id="HBEL01034614">
    <property type="protein sequence ID" value="CAD8420144.1"/>
    <property type="molecule type" value="Transcribed_RNA"/>
</dbReference>
<dbReference type="EMBL" id="HBEL01034613">
    <property type="protein sequence ID" value="CAD8420143.1"/>
    <property type="molecule type" value="Transcribed_RNA"/>
</dbReference>
<evidence type="ECO:0000313" key="2">
    <source>
        <dbReference type="EMBL" id="CAD8420144.1"/>
    </source>
</evidence>
<sequence>MEEGEMFDGLSRSARNLLQEAMDQRNNNCRTMKASNDHTDEPPLLIRKELSESQREKLLHTLPPPNQKLLNQIERRYTQQFHQLPMDMQNADSWKLYSCFCFFSGLPIADGELHYRLKQRCFLSLPPAASGSCNYEHNLEDENDEVLLSHDVFETAAGKESAQILRLPNTKTFQYLKRHYAQQSCQLEEKVVFDRKNWEVVLPEF</sequence>
<gene>
    <name evidence="1" type="ORF">PINE0816_LOCUS16279</name>
    <name evidence="2" type="ORF">PINE0816_LOCUS16280</name>
</gene>
<name>A0A6T8M4F2_9STRA</name>
<dbReference type="AlphaFoldDB" id="A0A6T8M4F2"/>
<accession>A0A6T8M4F2</accession>
<protein>
    <submittedName>
        <fullName evidence="2">Uncharacterized protein</fullName>
    </submittedName>
</protein>